<feature type="region of interest" description="Disordered" evidence="1">
    <location>
        <begin position="1"/>
        <end position="250"/>
    </location>
</feature>
<dbReference type="AlphaFoldDB" id="A0A5K1K5F8"/>
<feature type="compositionally biased region" description="Polar residues" evidence="1">
    <location>
        <begin position="46"/>
        <end position="55"/>
    </location>
</feature>
<proteinExistence type="predicted"/>
<sequence>MTTGMGTLPALSPTRTVSSLGAESSLPTPTTMSCGAPALARDASISRGSTSNSSDNGHDMVTRPRRGTGPGLLGSTSKAPGSAAAAVIPEEFSETEPSSEGGEFGMTVSPVPAVSTRRRVSQEGVAVPRPTRSQTLDQASEKAQNRKSFSLFGKKSLEMPRETRTASSMMNLRRAFTSSKPRSKPATLEVLPEMGRKRSKNFDASHLPPSPTVPNAPTSLAPSSFRGTGRPSHGGQRPPPRQAVAPTMHSHGTILHQTNFIEDDESRRLSEMAFLT</sequence>
<name>A0A5K1K5F8_9APHY</name>
<gene>
    <name evidence="2" type="primary">Q79LY0</name>
</gene>
<feature type="compositionally biased region" description="Basic and acidic residues" evidence="1">
    <location>
        <begin position="155"/>
        <end position="164"/>
    </location>
</feature>
<feature type="compositionally biased region" description="Polar residues" evidence="1">
    <location>
        <begin position="165"/>
        <end position="180"/>
    </location>
</feature>
<reference evidence="2" key="1">
    <citation type="submission" date="2019-10" db="EMBL/GenBank/DDBJ databases">
        <authorList>
            <person name="Nor Muhammad N."/>
        </authorList>
    </citation>
    <scope>NUCLEOTIDE SEQUENCE</scope>
</reference>
<evidence type="ECO:0000256" key="1">
    <source>
        <dbReference type="SAM" id="MobiDB-lite"/>
    </source>
</evidence>
<protein>
    <submittedName>
        <fullName evidence="2">Effector protein hopD2 )</fullName>
        <ecNumber evidence="2">3.1.3.48</ecNumber>
    </submittedName>
</protein>
<accession>A0A5K1K5F8</accession>
<feature type="compositionally biased region" description="Basic and acidic residues" evidence="1">
    <location>
        <begin position="194"/>
        <end position="203"/>
    </location>
</feature>
<organism evidence="2">
    <name type="scientific">Ganoderma boninense</name>
    <dbReference type="NCBI Taxonomy" id="34458"/>
    <lineage>
        <taxon>Eukaryota</taxon>
        <taxon>Fungi</taxon>
        <taxon>Dikarya</taxon>
        <taxon>Basidiomycota</taxon>
        <taxon>Agaricomycotina</taxon>
        <taxon>Agaricomycetes</taxon>
        <taxon>Polyporales</taxon>
        <taxon>Polyporaceae</taxon>
        <taxon>Ganoderma</taxon>
    </lineage>
</organism>
<evidence type="ECO:0000313" key="2">
    <source>
        <dbReference type="EMBL" id="VWP01153.1"/>
    </source>
</evidence>
<feature type="compositionally biased region" description="Polar residues" evidence="1">
    <location>
        <begin position="13"/>
        <end position="33"/>
    </location>
</feature>
<feature type="compositionally biased region" description="Polar residues" evidence="1">
    <location>
        <begin position="215"/>
        <end position="226"/>
    </location>
</feature>
<dbReference type="GO" id="GO:0004725">
    <property type="term" value="F:protein tyrosine phosphatase activity"/>
    <property type="evidence" value="ECO:0007669"/>
    <property type="project" value="UniProtKB-EC"/>
</dbReference>
<keyword evidence="2" id="KW-0378">Hydrolase</keyword>
<dbReference type="EC" id="3.1.3.48" evidence="2"/>
<dbReference type="EMBL" id="LR729144">
    <property type="protein sequence ID" value="VWP01153.1"/>
    <property type="molecule type" value="Genomic_DNA"/>
</dbReference>